<keyword evidence="1" id="KW-0812">Transmembrane</keyword>
<dbReference type="CTD" id="20250576"/>
<evidence type="ECO:0000313" key="3">
    <source>
        <dbReference type="Proteomes" id="UP000030746"/>
    </source>
</evidence>
<accession>V4CKE1</accession>
<feature type="transmembrane region" description="Helical" evidence="1">
    <location>
        <begin position="25"/>
        <end position="49"/>
    </location>
</feature>
<dbReference type="Proteomes" id="UP000030746">
    <property type="component" value="Unassembled WGS sequence"/>
</dbReference>
<evidence type="ECO:0000313" key="2">
    <source>
        <dbReference type="EMBL" id="ESP02710.1"/>
    </source>
</evidence>
<dbReference type="HOGENOM" id="CLU_2040703_0_0_1"/>
<keyword evidence="1" id="KW-0472">Membrane</keyword>
<dbReference type="EMBL" id="KB200130">
    <property type="protein sequence ID" value="ESP02710.1"/>
    <property type="molecule type" value="Genomic_DNA"/>
</dbReference>
<sequence>MGSTTSSTQSLFCEEYTDSSFPEGFGIGIVTGLLLGMILESAALLLYCFMNKRKLKREGNIIVADSGGYLTPQISLPPTNTTQGQSSIEINHYASLGNTLPQPASVYEPLKLYENYNKSRK</sequence>
<keyword evidence="3" id="KW-1185">Reference proteome</keyword>
<dbReference type="AlphaFoldDB" id="V4CKE1"/>
<dbReference type="KEGG" id="lgi:LOTGIDRAFT_237848"/>
<reference evidence="2 3" key="1">
    <citation type="journal article" date="2013" name="Nature">
        <title>Insights into bilaterian evolution from three spiralian genomes.</title>
        <authorList>
            <person name="Simakov O."/>
            <person name="Marletaz F."/>
            <person name="Cho S.J."/>
            <person name="Edsinger-Gonzales E."/>
            <person name="Havlak P."/>
            <person name="Hellsten U."/>
            <person name="Kuo D.H."/>
            <person name="Larsson T."/>
            <person name="Lv J."/>
            <person name="Arendt D."/>
            <person name="Savage R."/>
            <person name="Osoegawa K."/>
            <person name="de Jong P."/>
            <person name="Grimwood J."/>
            <person name="Chapman J.A."/>
            <person name="Shapiro H."/>
            <person name="Aerts A."/>
            <person name="Otillar R.P."/>
            <person name="Terry A.Y."/>
            <person name="Boore J.L."/>
            <person name="Grigoriev I.V."/>
            <person name="Lindberg D.R."/>
            <person name="Seaver E.C."/>
            <person name="Weisblat D.A."/>
            <person name="Putnam N.H."/>
            <person name="Rokhsar D.S."/>
        </authorList>
    </citation>
    <scope>NUCLEOTIDE SEQUENCE [LARGE SCALE GENOMIC DNA]</scope>
</reference>
<dbReference type="GeneID" id="20250576"/>
<protein>
    <submittedName>
        <fullName evidence="2">Uncharacterized protein</fullName>
    </submittedName>
</protein>
<keyword evidence="1" id="KW-1133">Transmembrane helix</keyword>
<name>V4CKE1_LOTGI</name>
<organism evidence="2 3">
    <name type="scientific">Lottia gigantea</name>
    <name type="common">Giant owl limpet</name>
    <dbReference type="NCBI Taxonomy" id="225164"/>
    <lineage>
        <taxon>Eukaryota</taxon>
        <taxon>Metazoa</taxon>
        <taxon>Spiralia</taxon>
        <taxon>Lophotrochozoa</taxon>
        <taxon>Mollusca</taxon>
        <taxon>Gastropoda</taxon>
        <taxon>Patellogastropoda</taxon>
        <taxon>Lottioidea</taxon>
        <taxon>Lottiidae</taxon>
        <taxon>Lottia</taxon>
    </lineage>
</organism>
<proteinExistence type="predicted"/>
<gene>
    <name evidence="2" type="ORF">LOTGIDRAFT_237848</name>
</gene>
<dbReference type="RefSeq" id="XP_009046594.1">
    <property type="nucleotide sequence ID" value="XM_009048346.1"/>
</dbReference>
<evidence type="ECO:0000256" key="1">
    <source>
        <dbReference type="SAM" id="Phobius"/>
    </source>
</evidence>